<dbReference type="PROSITE" id="PS50837">
    <property type="entry name" value="NACHT"/>
    <property type="match status" value="1"/>
</dbReference>
<evidence type="ECO:0000313" key="5">
    <source>
        <dbReference type="Proteomes" id="UP000054477"/>
    </source>
</evidence>
<keyword evidence="2" id="KW-0040">ANK repeat</keyword>
<protein>
    <recommendedName>
        <fullName evidence="3">NACHT domain-containing protein</fullName>
    </recommendedName>
</protein>
<reference evidence="5" key="2">
    <citation type="submission" date="2015-01" db="EMBL/GenBank/DDBJ databases">
        <title>Evolutionary Origins and Diversification of the Mycorrhizal Mutualists.</title>
        <authorList>
            <consortium name="DOE Joint Genome Institute"/>
            <consortium name="Mycorrhizal Genomics Consortium"/>
            <person name="Kohler A."/>
            <person name="Kuo A."/>
            <person name="Nagy L.G."/>
            <person name="Floudas D."/>
            <person name="Copeland A."/>
            <person name="Barry K.W."/>
            <person name="Cichocki N."/>
            <person name="Veneault-Fourrey C."/>
            <person name="LaButti K."/>
            <person name="Lindquist E.A."/>
            <person name="Lipzen A."/>
            <person name="Lundell T."/>
            <person name="Morin E."/>
            <person name="Murat C."/>
            <person name="Riley R."/>
            <person name="Ohm R."/>
            <person name="Sun H."/>
            <person name="Tunlid A."/>
            <person name="Henrissat B."/>
            <person name="Grigoriev I.V."/>
            <person name="Hibbett D.S."/>
            <person name="Martin F."/>
        </authorList>
    </citation>
    <scope>NUCLEOTIDE SEQUENCE [LARGE SCALE GENOMIC DNA]</scope>
    <source>
        <strain evidence="5">LaAM-08-1</strain>
    </source>
</reference>
<organism evidence="4 5">
    <name type="scientific">Laccaria amethystina LaAM-08-1</name>
    <dbReference type="NCBI Taxonomy" id="1095629"/>
    <lineage>
        <taxon>Eukaryota</taxon>
        <taxon>Fungi</taxon>
        <taxon>Dikarya</taxon>
        <taxon>Basidiomycota</taxon>
        <taxon>Agaricomycotina</taxon>
        <taxon>Agaricomycetes</taxon>
        <taxon>Agaricomycetidae</taxon>
        <taxon>Agaricales</taxon>
        <taxon>Agaricineae</taxon>
        <taxon>Hydnangiaceae</taxon>
        <taxon>Laccaria</taxon>
    </lineage>
</organism>
<accession>A0A0C9X949</accession>
<dbReference type="PROSITE" id="PS50297">
    <property type="entry name" value="ANK_REP_REGION"/>
    <property type="match status" value="1"/>
</dbReference>
<dbReference type="Pfam" id="PF12796">
    <property type="entry name" value="Ank_2"/>
    <property type="match status" value="2"/>
</dbReference>
<dbReference type="SUPFAM" id="SSF52540">
    <property type="entry name" value="P-loop containing nucleoside triphosphate hydrolases"/>
    <property type="match status" value="1"/>
</dbReference>
<evidence type="ECO:0000256" key="2">
    <source>
        <dbReference type="PROSITE-ProRule" id="PRU00023"/>
    </source>
</evidence>
<dbReference type="PANTHER" id="PTHR10039:SF16">
    <property type="entry name" value="GPI INOSITOL-DEACYLASE"/>
    <property type="match status" value="1"/>
</dbReference>
<dbReference type="Gene3D" id="3.40.50.300">
    <property type="entry name" value="P-loop containing nucleotide triphosphate hydrolases"/>
    <property type="match status" value="1"/>
</dbReference>
<dbReference type="AlphaFoldDB" id="A0A0C9X949"/>
<dbReference type="Pfam" id="PF00023">
    <property type="entry name" value="Ank"/>
    <property type="match status" value="1"/>
</dbReference>
<dbReference type="PROSITE" id="PS50088">
    <property type="entry name" value="ANK_REPEAT"/>
    <property type="match status" value="3"/>
</dbReference>
<feature type="domain" description="NACHT" evidence="3">
    <location>
        <begin position="261"/>
        <end position="406"/>
    </location>
</feature>
<dbReference type="InterPro" id="IPR036770">
    <property type="entry name" value="Ankyrin_rpt-contain_sf"/>
</dbReference>
<dbReference type="Pfam" id="PF24883">
    <property type="entry name" value="NPHP3_N"/>
    <property type="match status" value="1"/>
</dbReference>
<evidence type="ECO:0000313" key="4">
    <source>
        <dbReference type="EMBL" id="KIJ92862.1"/>
    </source>
</evidence>
<dbReference type="STRING" id="1095629.A0A0C9X949"/>
<dbReference type="InterPro" id="IPR056884">
    <property type="entry name" value="NPHP3-like_N"/>
</dbReference>
<dbReference type="InterPro" id="IPR007111">
    <property type="entry name" value="NACHT_NTPase"/>
</dbReference>
<dbReference type="InterPro" id="IPR027417">
    <property type="entry name" value="P-loop_NTPase"/>
</dbReference>
<reference evidence="4 5" key="1">
    <citation type="submission" date="2014-04" db="EMBL/GenBank/DDBJ databases">
        <authorList>
            <consortium name="DOE Joint Genome Institute"/>
            <person name="Kuo A."/>
            <person name="Kohler A."/>
            <person name="Nagy L.G."/>
            <person name="Floudas D."/>
            <person name="Copeland A."/>
            <person name="Barry K.W."/>
            <person name="Cichocki N."/>
            <person name="Veneault-Fourrey C."/>
            <person name="LaButti K."/>
            <person name="Lindquist E.A."/>
            <person name="Lipzen A."/>
            <person name="Lundell T."/>
            <person name="Morin E."/>
            <person name="Murat C."/>
            <person name="Sun H."/>
            <person name="Tunlid A."/>
            <person name="Henrissat B."/>
            <person name="Grigoriev I.V."/>
            <person name="Hibbett D.S."/>
            <person name="Martin F."/>
            <person name="Nordberg H.P."/>
            <person name="Cantor M.N."/>
            <person name="Hua S.X."/>
        </authorList>
    </citation>
    <scope>NUCLEOTIDE SEQUENCE [LARGE SCALE GENOMIC DNA]</scope>
    <source>
        <strain evidence="4 5">LaAM-08-1</strain>
    </source>
</reference>
<name>A0A0C9X949_9AGAR</name>
<evidence type="ECO:0000256" key="1">
    <source>
        <dbReference type="ARBA" id="ARBA00022737"/>
    </source>
</evidence>
<proteinExistence type="predicted"/>
<dbReference type="PANTHER" id="PTHR10039">
    <property type="entry name" value="AMELOGENIN"/>
    <property type="match status" value="1"/>
</dbReference>
<dbReference type="InterPro" id="IPR002110">
    <property type="entry name" value="Ankyrin_rpt"/>
</dbReference>
<feature type="repeat" description="ANK" evidence="2">
    <location>
        <begin position="805"/>
        <end position="837"/>
    </location>
</feature>
<dbReference type="Gene3D" id="1.25.40.20">
    <property type="entry name" value="Ankyrin repeat-containing domain"/>
    <property type="match status" value="1"/>
</dbReference>
<dbReference type="InterPro" id="IPR054471">
    <property type="entry name" value="GPIID_WHD"/>
</dbReference>
<keyword evidence="5" id="KW-1185">Reference proteome</keyword>
<dbReference type="SMART" id="SM00248">
    <property type="entry name" value="ANK"/>
    <property type="match status" value="7"/>
</dbReference>
<dbReference type="HOGENOM" id="CLU_000288_34_23_1"/>
<feature type="repeat" description="ANK" evidence="2">
    <location>
        <begin position="872"/>
        <end position="904"/>
    </location>
</feature>
<evidence type="ECO:0000259" key="3">
    <source>
        <dbReference type="PROSITE" id="PS50837"/>
    </source>
</evidence>
<dbReference type="EMBL" id="KN838879">
    <property type="protein sequence ID" value="KIJ92862.1"/>
    <property type="molecule type" value="Genomic_DNA"/>
</dbReference>
<dbReference type="SUPFAM" id="SSF48403">
    <property type="entry name" value="Ankyrin repeat"/>
    <property type="match status" value="1"/>
</dbReference>
<dbReference type="Pfam" id="PF22939">
    <property type="entry name" value="WHD_GPIID"/>
    <property type="match status" value="1"/>
</dbReference>
<dbReference type="OrthoDB" id="194358at2759"/>
<gene>
    <name evidence="4" type="ORF">K443DRAFT_112936</name>
</gene>
<feature type="repeat" description="ANK" evidence="2">
    <location>
        <begin position="739"/>
        <end position="771"/>
    </location>
</feature>
<keyword evidence="1" id="KW-0677">Repeat</keyword>
<dbReference type="Proteomes" id="UP000054477">
    <property type="component" value="Unassembled WGS sequence"/>
</dbReference>
<sequence>MCIPTNHPFLRPLSSLKKAITRLRSPMPQESADIASNDLARPSSDLPMLISPSSTIHAAEIAMPVTSDQVQVPGEAEIERLQQVLPTSTDFLSSDLPTSPPIAPVLNVDLVPVDTETSFAFDQVEGPVQGPVDFLQHPSSILTDPPSSDLPTSLPSVLNAEVMPAKFLTNFQPDAINNIFAQNVNIAPNYGLLNLSVDPNIQITLETIRDEQLVEKIYKWLSPPRESINYNAAYAILKSQPDACQWFLKGNTFSEWLKQPGFLWIKGKSGCGKTILSSAIIHDLLQRLNSAAAYFFFDGRDSQKDFQLHDKLIRSLIWQFSLKCEGRVPKVLMDLYACCGKGHQEPTLDDLQDALQRILDGFSSTFIILDALDECVEREKILNWIQTFILQGDINLGLHLIVTSRPEQEIENKFKSYHYLDFVEESVNHDLVAYVDYQLQNNSNLQKWDTETQEQVKLKLMKQADGMFRWVVLQLNELKECRTKTDLKKQLADLPEGLEETYDRILLGIKKKDQSYVKLFLQWLSFAVRPLRLPELAATAAIDLSAEIGSEYKSDNELQDIKDVLQMCSSFVMESEGVIKLSHFSVKEYLMSHYIESHNKKQVRYFSFSEELSHSVISQICLAYLLQFNTCEVLDIHLDLSSPLAEYAAEHWIIHAHSGCKNTSQSSSVFALIMKLLTGENNAFVNWVRIYDIDSDCMDLQKQRAEIAEPLYYASLAGLTEASYALLEMSADINAQGGHYGNALQATSYRGHEAIAKLLIEKGADINVQGGHYGNALQGASYGGHEVIAKLLIEKRADVNAQGGKFGNALQAASYRGHEAMAKLLVEKGADVNAQGGGLGNALQAASYGGRHEAIAKMLIEKGVGVNVQGGEYGNALQAASYGGHEAITELLIEKGADVSAQGGEYENALQAASYGSHEAIAKPLIEKDADVNAQG</sequence>